<dbReference type="Proteomes" id="UP000003027">
    <property type="component" value="Unassembled WGS sequence"/>
</dbReference>
<evidence type="ECO:0000313" key="2">
    <source>
        <dbReference type="Proteomes" id="UP000003027"/>
    </source>
</evidence>
<organism evidence="1 2">
    <name type="scientific">Yersinia mollaretii (strain ATCC 43969 / DSM 18520 / CIP 103324 / CNY 7263 / WAIP 204)</name>
    <dbReference type="NCBI Taxonomy" id="349967"/>
    <lineage>
        <taxon>Bacteria</taxon>
        <taxon>Pseudomonadati</taxon>
        <taxon>Pseudomonadota</taxon>
        <taxon>Gammaproteobacteria</taxon>
        <taxon>Enterobacterales</taxon>
        <taxon>Yersiniaceae</taxon>
        <taxon>Yersinia</taxon>
    </lineage>
</organism>
<sequence length="50" mass="5377">MSGNQANIVISSRGFTLLGLTTLSFNIVDLNAATFNMINPYQTLLAMVLS</sequence>
<evidence type="ECO:0000313" key="1">
    <source>
        <dbReference type="EMBL" id="EEQ08799.1"/>
    </source>
</evidence>
<protein>
    <submittedName>
        <fullName evidence="1">Uncharacterized protein</fullName>
    </submittedName>
</protein>
<proteinExistence type="predicted"/>
<comment type="caution">
    <text evidence="1">The sequence shown here is derived from an EMBL/GenBank/DDBJ whole genome shotgun (WGS) entry which is preliminary data.</text>
</comment>
<dbReference type="EMBL" id="AALD02000068">
    <property type="protein sequence ID" value="EEQ08799.1"/>
    <property type="molecule type" value="Genomic_DNA"/>
</dbReference>
<keyword evidence="2" id="KW-1185">Reference proteome</keyword>
<gene>
    <name evidence="1" type="ORF">ymoll0001_27410</name>
</gene>
<accession>A0ABM9Y4Z3</accession>
<name>A0ABM9Y4Z3_YERMW</name>
<reference evidence="1" key="1">
    <citation type="submission" date="2008-12" db="EMBL/GenBank/DDBJ databases">
        <title>Annotation of the Yersinia mollaretii ATCC 43969 genome.</title>
        <authorList>
            <person name="Read T.D."/>
            <person name="Akmal A."/>
            <person name="Bishop-Lilly K."/>
            <person name="Chen P.E."/>
            <person name="Cook C."/>
            <person name="Kiley M.P."/>
            <person name="Lentz S."/>
            <person name="Mateczun A."/>
            <person name="Nagarajan N."/>
            <person name="Nolan N."/>
            <person name="Osborne B.I."/>
            <person name="Pop M."/>
            <person name="Sozhamannan S."/>
            <person name="Stewart A.C."/>
            <person name="Sulakvelidze A."/>
            <person name="Thomason B."/>
            <person name="Willner K."/>
            <person name="Zwick M.E."/>
        </authorList>
    </citation>
    <scope>NUCLEOTIDE SEQUENCE [LARGE SCALE GENOMIC DNA]</scope>
    <source>
        <strain evidence="1">ATCC 43969</strain>
    </source>
</reference>